<evidence type="ECO:0000256" key="1">
    <source>
        <dbReference type="SAM" id="MobiDB-lite"/>
    </source>
</evidence>
<dbReference type="Pfam" id="PF24214">
    <property type="entry name" value="Phage_H_T_join_2"/>
    <property type="match status" value="1"/>
</dbReference>
<dbReference type="InterPro" id="IPR057114">
    <property type="entry name" value="Phage_H_T_join_C"/>
</dbReference>
<protein>
    <submittedName>
        <fullName evidence="4">Putative virion structural protein</fullName>
    </submittedName>
</protein>
<dbReference type="Pfam" id="PF24215">
    <property type="entry name" value="H_T_assoc"/>
    <property type="match status" value="1"/>
</dbReference>
<dbReference type="OrthoDB" id="3831at10239"/>
<gene>
    <name evidence="4" type="ORF">KWAN_75</name>
</gene>
<sequence>MLKSSKSGAEWQPIKQPTPELAQAQDGIKEASNIVTEPLRTTVMDLQRVSKQHLLQYVTGSSWSVTFYHFLRGKNDPLKIIDPKVDNSTQQLEKIHNLELRVTTALQRSQQSDNRTFEITGAATVVNSIPPNVTDCFVAEMDGGRLGLFNITSSIRGSDNKIATYEIEYAMLYEVTPDIANILKACTVREYYYVRERAWWGEDTLLQPDEWNEFLRVERLLLDIEQTYVKRFYDHETQTLKFPEDEYRVYDVFLARFVRAIGLTMPGHDIRIYPHPPKQVNDVETFWDAIINQSGTFLEDFNRRCACFSVKTFRVLQMMNTIGWSKFHATLFFTADNKYATYPYNFPGFAGFVPESINYRGNVGETLPAFGVPTLTPYILSEEFYKGSYTNVLEWALHLFIKQQPISPQPIIILAEMLRTLPKTAQFYYTPLVYVLLRYVR</sequence>
<dbReference type="Proteomes" id="UP000202923">
    <property type="component" value="Genome"/>
</dbReference>
<dbReference type="KEGG" id="vg:29061919"/>
<proteinExistence type="predicted"/>
<organism evidence="4 5">
    <name type="scientific">Erwinia phage vB_EamM_Kwan</name>
    <dbReference type="NCBI Taxonomy" id="1883374"/>
    <lineage>
        <taxon>Viruses</taxon>
        <taxon>Duplodnaviria</taxon>
        <taxon>Heunggongvirae</taxon>
        <taxon>Uroviricota</taxon>
        <taxon>Caudoviricetes</taxon>
        <taxon>Chimalliviridae</taxon>
        <taxon>Wellingtonvirus</taxon>
        <taxon>Wellingtonvirus wellington</taxon>
    </lineage>
</organism>
<feature type="region of interest" description="Disordered" evidence="1">
    <location>
        <begin position="1"/>
        <end position="25"/>
    </location>
</feature>
<dbReference type="InterPro" id="IPR057113">
    <property type="entry name" value="Phage_H_T_join_N"/>
</dbReference>
<evidence type="ECO:0000313" key="5">
    <source>
        <dbReference type="Proteomes" id="UP000202923"/>
    </source>
</evidence>
<feature type="domain" description="Putative phage head-tail joining protein N-terminal" evidence="2">
    <location>
        <begin position="39"/>
        <end position="206"/>
    </location>
</feature>
<evidence type="ECO:0000259" key="2">
    <source>
        <dbReference type="Pfam" id="PF24214"/>
    </source>
</evidence>
<accession>A0A1B2IDR7</accession>
<reference evidence="4 5" key="1">
    <citation type="submission" date="2016-06" db="EMBL/GenBank/DDBJ databases">
        <authorList>
            <person name="Kjaerup R.B."/>
            <person name="Dalgaard T.S."/>
            <person name="Juul-Madsen H.R."/>
        </authorList>
    </citation>
    <scope>NUCLEOTIDE SEQUENCE [LARGE SCALE GENOMIC DNA]</scope>
</reference>
<dbReference type="EMBL" id="KX397369">
    <property type="protein sequence ID" value="ANZ49427.1"/>
    <property type="molecule type" value="Genomic_DNA"/>
</dbReference>
<feature type="domain" description="Putative phage head-tail joining protein C-terminal" evidence="3">
    <location>
        <begin position="218"/>
        <end position="440"/>
    </location>
</feature>
<dbReference type="GeneID" id="29061919"/>
<dbReference type="RefSeq" id="YP_009278680.1">
    <property type="nucleotide sequence ID" value="NC_031010.1"/>
</dbReference>
<name>A0A1B2IDR7_9CAUD</name>
<evidence type="ECO:0000313" key="4">
    <source>
        <dbReference type="EMBL" id="ANZ49427.1"/>
    </source>
</evidence>
<evidence type="ECO:0000259" key="3">
    <source>
        <dbReference type="Pfam" id="PF24215"/>
    </source>
</evidence>